<reference evidence="4 5" key="1">
    <citation type="journal article" date="2016" name="Genome Biol. Evol.">
        <title>Gene Family Evolution Reflects Adaptation to Soil Environmental Stressors in the Genome of the Collembolan Orchesella cincta.</title>
        <authorList>
            <person name="Faddeeva-Vakhrusheva A."/>
            <person name="Derks M.F."/>
            <person name="Anvar S.Y."/>
            <person name="Agamennone V."/>
            <person name="Suring W."/>
            <person name="Smit S."/>
            <person name="van Straalen N.M."/>
            <person name="Roelofs D."/>
        </authorList>
    </citation>
    <scope>NUCLEOTIDE SEQUENCE [LARGE SCALE GENOMIC DNA]</scope>
    <source>
        <tissue evidence="4">Mixed pool</tissue>
    </source>
</reference>
<keyword evidence="5" id="KW-1185">Reference proteome</keyword>
<proteinExistence type="predicted"/>
<dbReference type="AlphaFoldDB" id="A0A1D2NJE5"/>
<dbReference type="Pfam" id="PF03103">
    <property type="entry name" value="DUF243"/>
    <property type="match status" value="1"/>
</dbReference>
<protein>
    <recommendedName>
        <fullName evidence="3">DUF243 domain-containing protein</fullName>
    </recommendedName>
</protein>
<evidence type="ECO:0000313" key="4">
    <source>
        <dbReference type="EMBL" id="ODN05371.1"/>
    </source>
</evidence>
<comment type="caution">
    <text evidence="4">The sequence shown here is derived from an EMBL/GenBank/DDBJ whole genome shotgun (WGS) entry which is preliminary data.</text>
</comment>
<dbReference type="EMBL" id="LJIJ01000024">
    <property type="protein sequence ID" value="ODN05371.1"/>
    <property type="molecule type" value="Genomic_DNA"/>
</dbReference>
<evidence type="ECO:0000256" key="1">
    <source>
        <dbReference type="SAM" id="MobiDB-lite"/>
    </source>
</evidence>
<evidence type="ECO:0000259" key="3">
    <source>
        <dbReference type="Pfam" id="PF03103"/>
    </source>
</evidence>
<keyword evidence="2" id="KW-0732">Signal</keyword>
<feature type="domain" description="DUF243" evidence="3">
    <location>
        <begin position="58"/>
        <end position="140"/>
    </location>
</feature>
<feature type="chain" id="PRO_5008905648" description="DUF243 domain-containing protein" evidence="2">
    <location>
        <begin position="17"/>
        <end position="182"/>
    </location>
</feature>
<dbReference type="OrthoDB" id="8281622at2759"/>
<dbReference type="OMA" id="QQATHEL"/>
<gene>
    <name evidence="4" type="ORF">Ocin01_01321</name>
</gene>
<evidence type="ECO:0000313" key="5">
    <source>
        <dbReference type="Proteomes" id="UP000094527"/>
    </source>
</evidence>
<organism evidence="4 5">
    <name type="scientific">Orchesella cincta</name>
    <name type="common">Springtail</name>
    <name type="synonym">Podura cincta</name>
    <dbReference type="NCBI Taxonomy" id="48709"/>
    <lineage>
        <taxon>Eukaryota</taxon>
        <taxon>Metazoa</taxon>
        <taxon>Ecdysozoa</taxon>
        <taxon>Arthropoda</taxon>
        <taxon>Hexapoda</taxon>
        <taxon>Collembola</taxon>
        <taxon>Entomobryomorpha</taxon>
        <taxon>Entomobryoidea</taxon>
        <taxon>Orchesellidae</taxon>
        <taxon>Orchesellinae</taxon>
        <taxon>Orchesella</taxon>
    </lineage>
</organism>
<dbReference type="InterPro" id="IPR004145">
    <property type="entry name" value="DUF243"/>
</dbReference>
<feature type="signal peptide" evidence="2">
    <location>
        <begin position="1"/>
        <end position="16"/>
    </location>
</feature>
<name>A0A1D2NJE5_ORCCI</name>
<sequence>MRTLLILASALGVVYAGVGTLSPSEEAEALQLFSKLCSGYGAEGQDIGGTLVYCKRGNDDRTETLNHNVNVQDNTRQPGQVVFVQPPPVRYQHRVLVQGQGAQGQQTKVYVLPQQATHELSADYRGGQVNAVKPVVYFLKDDRRNSGSYGAPARQPDANYGSPSSSQDSSYGVPIKSSGYSG</sequence>
<accession>A0A1D2NJE5</accession>
<dbReference type="Proteomes" id="UP000094527">
    <property type="component" value="Unassembled WGS sequence"/>
</dbReference>
<feature type="region of interest" description="Disordered" evidence="1">
    <location>
        <begin position="144"/>
        <end position="182"/>
    </location>
</feature>
<evidence type="ECO:0000256" key="2">
    <source>
        <dbReference type="SAM" id="SignalP"/>
    </source>
</evidence>